<dbReference type="RefSeq" id="WP_260749310.1">
    <property type="nucleotide sequence ID" value="NZ_CP092109.1"/>
</dbReference>
<dbReference type="SUPFAM" id="SSF52540">
    <property type="entry name" value="P-loop containing nucleoside triphosphate hydrolases"/>
    <property type="match status" value="1"/>
</dbReference>
<name>A0ABY5ZPE5_9BACT</name>
<keyword evidence="3" id="KW-1185">Reference proteome</keyword>
<evidence type="ECO:0000259" key="1">
    <source>
        <dbReference type="Pfam" id="PF13614"/>
    </source>
</evidence>
<dbReference type="Proteomes" id="UP001060414">
    <property type="component" value="Chromosome"/>
</dbReference>
<evidence type="ECO:0000313" key="2">
    <source>
        <dbReference type="EMBL" id="UWZ80943.1"/>
    </source>
</evidence>
<dbReference type="CDD" id="cd02042">
    <property type="entry name" value="ParAB_family"/>
    <property type="match status" value="1"/>
</dbReference>
<protein>
    <submittedName>
        <fullName evidence="2">AAA family ATPase</fullName>
    </submittedName>
</protein>
<dbReference type="PANTHER" id="PTHR13696">
    <property type="entry name" value="P-LOOP CONTAINING NUCLEOSIDE TRIPHOSPHATE HYDROLASE"/>
    <property type="match status" value="1"/>
</dbReference>
<dbReference type="Pfam" id="PF13614">
    <property type="entry name" value="AAA_31"/>
    <property type="match status" value="1"/>
</dbReference>
<dbReference type="EMBL" id="CP092109">
    <property type="protein sequence ID" value="UWZ80943.1"/>
    <property type="molecule type" value="Genomic_DNA"/>
</dbReference>
<dbReference type="InterPro" id="IPR027417">
    <property type="entry name" value="P-loop_NTPase"/>
</dbReference>
<accession>A0ABY5ZPE5</accession>
<reference evidence="2" key="1">
    <citation type="journal article" date="2022" name="Environ. Microbiol.">
        <title>Geoalkalibacter halelectricus SAP #1 sp. nov. possessing extracellular electron transfer and mineral#reducing capabilities from a haloalkaline environment.</title>
        <authorList>
            <person name="Yadav S."/>
            <person name="Singh R."/>
            <person name="Sundharam S.S."/>
            <person name="Chaudhary S."/>
            <person name="Krishnamurthi S."/>
            <person name="Patil S.A."/>
        </authorList>
    </citation>
    <scope>NUCLEOTIDE SEQUENCE</scope>
    <source>
        <strain evidence="2">SAP-1</strain>
    </source>
</reference>
<gene>
    <name evidence="2" type="ORF">L9S41_05940</name>
</gene>
<sequence length="251" mass="28076">MKILASYNIKGGVGKTAAAVNLAWLAARQGYRTLVWDLDPQGAATYYFRIRPKVKGGGRGLVRGKSDLDAMIKATDFPNLDLLPADFSYRGLDLFLDQEKKPTRRLRKLLKPLGAHYDVLLLDCPPSISLVSEAVFFAAEALLVPVIPTTLSLRTLDQLYEFRRGQQLEDLLILPFFSMVDRRKGLHRQIVETLPEQHPDMLKTPIPYASEVERMGVEKAPLGSFAGRCQAAAAFEKLWYDVAARLSIENT</sequence>
<organism evidence="2 3">
    <name type="scientific">Geoalkalibacter halelectricus</name>
    <dbReference type="NCBI Taxonomy" id="2847045"/>
    <lineage>
        <taxon>Bacteria</taxon>
        <taxon>Pseudomonadati</taxon>
        <taxon>Thermodesulfobacteriota</taxon>
        <taxon>Desulfuromonadia</taxon>
        <taxon>Desulfuromonadales</taxon>
        <taxon>Geoalkalibacteraceae</taxon>
        <taxon>Geoalkalibacter</taxon>
    </lineage>
</organism>
<dbReference type="InterPro" id="IPR050678">
    <property type="entry name" value="DNA_Partitioning_ATPase"/>
</dbReference>
<dbReference type="Gene3D" id="3.40.50.300">
    <property type="entry name" value="P-loop containing nucleotide triphosphate hydrolases"/>
    <property type="match status" value="1"/>
</dbReference>
<dbReference type="PANTHER" id="PTHR13696:SF99">
    <property type="entry name" value="COBYRINIC ACID AC-DIAMIDE SYNTHASE"/>
    <property type="match status" value="1"/>
</dbReference>
<proteinExistence type="predicted"/>
<evidence type="ECO:0000313" key="3">
    <source>
        <dbReference type="Proteomes" id="UP001060414"/>
    </source>
</evidence>
<feature type="domain" description="AAA" evidence="1">
    <location>
        <begin position="1"/>
        <end position="162"/>
    </location>
</feature>
<dbReference type="InterPro" id="IPR025669">
    <property type="entry name" value="AAA_dom"/>
</dbReference>